<keyword evidence="1" id="KW-0802">TPR repeat</keyword>
<dbReference type="Proteomes" id="UP000541857">
    <property type="component" value="Unassembled WGS sequence"/>
</dbReference>
<dbReference type="SUPFAM" id="SSF48452">
    <property type="entry name" value="TPR-like"/>
    <property type="match status" value="1"/>
</dbReference>
<sequence length="317" mass="36098">MKFFIYFFFFSLVAAGQTDIQKAKQFLTDKQFSKAESLMNNYVKDNPNNLTGIELLGDAYGHQKKWDGAIENYKKLVDASPKTANYHYKYGGALGMKALSVNKMKALSIIGDVKQAFITAANLDPEHIETRWALVELYMQLPGIIGGSMSKSLKYADELQNLSKVDGFLAKGYIYQYDNDLKTAENYFKLAVMEGGSLVCYEKLTNIYEAQKRPDKAIANMEEAQNKHDSNSLNYQIGKMAAEYNIELVKGEKYLRNYITNYSVKDEVSKGWANYRLAQIYKLKNNKADALKYIELAIAELPKNEVFQSEKTVIRKL</sequence>
<dbReference type="SMART" id="SM00028">
    <property type="entry name" value="TPR"/>
    <property type="match status" value="3"/>
</dbReference>
<evidence type="ECO:0000313" key="2">
    <source>
        <dbReference type="EMBL" id="MBA6154229.1"/>
    </source>
</evidence>
<dbReference type="Gene3D" id="1.25.40.10">
    <property type="entry name" value="Tetratricopeptide repeat domain"/>
    <property type="match status" value="2"/>
</dbReference>
<comment type="caution">
    <text evidence="2">The sequence shown here is derived from an EMBL/GenBank/DDBJ whole genome shotgun (WGS) entry which is preliminary data.</text>
</comment>
<evidence type="ECO:0000313" key="3">
    <source>
        <dbReference type="Proteomes" id="UP000541857"/>
    </source>
</evidence>
<protein>
    <submittedName>
        <fullName evidence="2">Tetratricopeptide repeat protein</fullName>
    </submittedName>
</protein>
<accession>A0A7W2R4V2</accession>
<name>A0A7W2R4V2_9FLAO</name>
<organism evidence="2 3">
    <name type="scientific">Gelidibacter maritimus</name>
    <dbReference type="NCBI Taxonomy" id="2761487"/>
    <lineage>
        <taxon>Bacteria</taxon>
        <taxon>Pseudomonadati</taxon>
        <taxon>Bacteroidota</taxon>
        <taxon>Flavobacteriia</taxon>
        <taxon>Flavobacteriales</taxon>
        <taxon>Flavobacteriaceae</taxon>
        <taxon>Gelidibacter</taxon>
    </lineage>
</organism>
<keyword evidence="3" id="KW-1185">Reference proteome</keyword>
<dbReference type="Pfam" id="PF13181">
    <property type="entry name" value="TPR_8"/>
    <property type="match status" value="1"/>
</dbReference>
<evidence type="ECO:0000256" key="1">
    <source>
        <dbReference type="PROSITE-ProRule" id="PRU00339"/>
    </source>
</evidence>
<dbReference type="RefSeq" id="WP_182206509.1">
    <property type="nucleotide sequence ID" value="NZ_JACGLT010000016.1"/>
</dbReference>
<dbReference type="InterPro" id="IPR019734">
    <property type="entry name" value="TPR_rpt"/>
</dbReference>
<dbReference type="InterPro" id="IPR011990">
    <property type="entry name" value="TPR-like_helical_dom_sf"/>
</dbReference>
<feature type="repeat" description="TPR" evidence="1">
    <location>
        <begin position="50"/>
        <end position="83"/>
    </location>
</feature>
<gene>
    <name evidence="2" type="ORF">H3Z82_16000</name>
</gene>
<proteinExistence type="predicted"/>
<dbReference type="AlphaFoldDB" id="A0A7W2R4V2"/>
<dbReference type="PROSITE" id="PS50005">
    <property type="entry name" value="TPR"/>
    <property type="match status" value="1"/>
</dbReference>
<dbReference type="EMBL" id="JACGLT010000016">
    <property type="protein sequence ID" value="MBA6154229.1"/>
    <property type="molecule type" value="Genomic_DNA"/>
</dbReference>
<reference evidence="2 3" key="1">
    <citation type="submission" date="2020-07" db="EMBL/GenBank/DDBJ databases">
        <title>Bacterium isolated from marine sediment.</title>
        <authorList>
            <person name="Shang D."/>
        </authorList>
    </citation>
    <scope>NUCLEOTIDE SEQUENCE [LARGE SCALE GENOMIC DNA]</scope>
    <source>
        <strain evidence="2 3">F6074</strain>
    </source>
</reference>